<dbReference type="RefSeq" id="WP_141150808.1">
    <property type="nucleotide sequence ID" value="NZ_VHLG01000017.1"/>
</dbReference>
<dbReference type="AlphaFoldDB" id="A0A506U396"/>
<protein>
    <submittedName>
        <fullName evidence="2">Extracellular solute-binding protein</fullName>
    </submittedName>
</protein>
<dbReference type="Proteomes" id="UP000318801">
    <property type="component" value="Unassembled WGS sequence"/>
</dbReference>
<comment type="caution">
    <text evidence="2">The sequence shown here is derived from an EMBL/GenBank/DDBJ whole genome shotgun (WGS) entry which is preliminary data.</text>
</comment>
<dbReference type="Gene3D" id="3.40.190.10">
    <property type="entry name" value="Periplasmic binding protein-like II"/>
    <property type="match status" value="1"/>
</dbReference>
<evidence type="ECO:0000256" key="1">
    <source>
        <dbReference type="ARBA" id="ARBA00022764"/>
    </source>
</evidence>
<name>A0A506U396_9HYPH</name>
<evidence type="ECO:0000313" key="3">
    <source>
        <dbReference type="Proteomes" id="UP000318801"/>
    </source>
</evidence>
<accession>A0A506U396</accession>
<dbReference type="EMBL" id="VHLG01000017">
    <property type="protein sequence ID" value="TPW27485.1"/>
    <property type="molecule type" value="Genomic_DNA"/>
</dbReference>
<keyword evidence="1" id="KW-0574">Periplasm</keyword>
<sequence>MMTVLKGMTWSHPRGYDPMVATARQWAQKTGVLIRWDKRSLQDFESFPVEELARQYDLIVIDHPHVGQVTAEGCLQPLDVAGRETERQALALGSVGTSYDSYHFNGRQWAFPIDAAAQVMALGPELSGDAPADFDAVLSLARDGRVLLPLRPPHSLMTFFTLAANTGFACRNDGPGLFVDPAGGEAAFERLTELASLVPGDNFNHDPIAVLEEMARAESPYIVSPYIYGYVSYAMPGFRARQIAFADMPGIDRNGPRGSALGGTGIAVSAFSNNPEAALDYAYWVASGDVQKAGFAKAGGQPGHADAWEDDAVNAAAGQFYRRTRRTLKEAYLRPRHDGYMDFQARASAIINDGLTEKRAASAVIASLNAAYEESFNGTAALS</sequence>
<reference evidence="2 3" key="1">
    <citation type="submission" date="2019-06" db="EMBL/GenBank/DDBJ databases">
        <authorList>
            <person name="Li M."/>
        </authorList>
    </citation>
    <scope>NUCLEOTIDE SEQUENCE [LARGE SCALE GENOMIC DNA]</scope>
    <source>
        <strain evidence="2 3">BGMRC2036</strain>
    </source>
</reference>
<gene>
    <name evidence="2" type="ORF">FJU08_19915</name>
</gene>
<proteinExistence type="predicted"/>
<dbReference type="SUPFAM" id="SSF53850">
    <property type="entry name" value="Periplasmic binding protein-like II"/>
    <property type="match status" value="1"/>
</dbReference>
<dbReference type="InterPro" id="IPR006059">
    <property type="entry name" value="SBP"/>
</dbReference>
<organism evidence="2 3">
    <name type="scientific">Martelella alba</name>
    <dbReference type="NCBI Taxonomy" id="2590451"/>
    <lineage>
        <taxon>Bacteria</taxon>
        <taxon>Pseudomonadati</taxon>
        <taxon>Pseudomonadota</taxon>
        <taxon>Alphaproteobacteria</taxon>
        <taxon>Hyphomicrobiales</taxon>
        <taxon>Aurantimonadaceae</taxon>
        <taxon>Martelella</taxon>
    </lineage>
</organism>
<dbReference type="OrthoDB" id="9811622at2"/>
<dbReference type="Pfam" id="PF13416">
    <property type="entry name" value="SBP_bac_8"/>
    <property type="match status" value="1"/>
</dbReference>
<evidence type="ECO:0000313" key="2">
    <source>
        <dbReference type="EMBL" id="TPW27485.1"/>
    </source>
</evidence>
<keyword evidence="3" id="KW-1185">Reference proteome</keyword>